<proteinExistence type="predicted"/>
<sequence length="276" mass="30198">MSNTSSIAPAETPLTGHMNPLFKTPVEWAGDERVASCIRQDPLHCVGTPARDNFEKNNQMTIEVRFKIYTDMEVDLNAANQSTPKVGAGKKAAKSAKLNLIDSRAINSQYLKLKICLFGKSLIEFEDLVAGACEVYEAGMKKIILNSSFLPDLKWKATLEKSTKKMGVVSIENENVQVKAKDGNKALATKKLIAATNGGGAEDQESEESKQERELKTLANQIFSQHEIDKGTKGPGWPPTLPPPIYLQTPWSSGTKSRRINGSTLTWGGITVSNFD</sequence>
<dbReference type="RefSeq" id="XP_007403786.1">
    <property type="nucleotide sequence ID" value="XM_007403724.1"/>
</dbReference>
<dbReference type="AlphaFoldDB" id="F4R4Q3"/>
<gene>
    <name evidence="1" type="ORF">MELLADRAFT_87154</name>
</gene>
<dbReference type="VEuPathDB" id="FungiDB:MELLADRAFT_87154"/>
<dbReference type="Proteomes" id="UP000001072">
    <property type="component" value="Unassembled WGS sequence"/>
</dbReference>
<name>F4R4Q3_MELLP</name>
<protein>
    <submittedName>
        <fullName evidence="1">Uncharacterized protein</fullName>
    </submittedName>
</protein>
<dbReference type="EMBL" id="GL883090">
    <property type="protein sequence ID" value="EGG12848.1"/>
    <property type="molecule type" value="Genomic_DNA"/>
</dbReference>
<dbReference type="KEGG" id="mlr:MELLADRAFT_87154"/>
<accession>F4R4Q3</accession>
<evidence type="ECO:0000313" key="1">
    <source>
        <dbReference type="EMBL" id="EGG12848.1"/>
    </source>
</evidence>
<keyword evidence="2" id="KW-1185">Reference proteome</keyword>
<dbReference type="HOGENOM" id="CLU_1046144_0_0_1"/>
<reference evidence="2" key="1">
    <citation type="journal article" date="2011" name="Proc. Natl. Acad. Sci. U.S.A.">
        <title>Obligate biotrophy features unraveled by the genomic analysis of rust fungi.</title>
        <authorList>
            <person name="Duplessis S."/>
            <person name="Cuomo C.A."/>
            <person name="Lin Y.-C."/>
            <person name="Aerts A."/>
            <person name="Tisserant E."/>
            <person name="Veneault-Fourrey C."/>
            <person name="Joly D.L."/>
            <person name="Hacquard S."/>
            <person name="Amselem J."/>
            <person name="Cantarel B.L."/>
            <person name="Chiu R."/>
            <person name="Coutinho P.M."/>
            <person name="Feau N."/>
            <person name="Field M."/>
            <person name="Frey P."/>
            <person name="Gelhaye E."/>
            <person name="Goldberg J."/>
            <person name="Grabherr M.G."/>
            <person name="Kodira C.D."/>
            <person name="Kohler A."/>
            <person name="Kuees U."/>
            <person name="Lindquist E.A."/>
            <person name="Lucas S.M."/>
            <person name="Mago R."/>
            <person name="Mauceli E."/>
            <person name="Morin E."/>
            <person name="Murat C."/>
            <person name="Pangilinan J.L."/>
            <person name="Park R."/>
            <person name="Pearson M."/>
            <person name="Quesneville H."/>
            <person name="Rouhier N."/>
            <person name="Sakthikumar S."/>
            <person name="Salamov A.A."/>
            <person name="Schmutz J."/>
            <person name="Selles B."/>
            <person name="Shapiro H."/>
            <person name="Tanguay P."/>
            <person name="Tuskan G.A."/>
            <person name="Henrissat B."/>
            <person name="Van de Peer Y."/>
            <person name="Rouze P."/>
            <person name="Ellis J.G."/>
            <person name="Dodds P.N."/>
            <person name="Schein J.E."/>
            <person name="Zhong S."/>
            <person name="Hamelin R.C."/>
            <person name="Grigoriev I.V."/>
            <person name="Szabo L.J."/>
            <person name="Martin F."/>
        </authorList>
    </citation>
    <scope>NUCLEOTIDE SEQUENCE [LARGE SCALE GENOMIC DNA]</scope>
    <source>
        <strain evidence="2">98AG31 / pathotype 3-4-7</strain>
    </source>
</reference>
<dbReference type="GeneID" id="18934412"/>
<organism evidence="2">
    <name type="scientific">Melampsora larici-populina (strain 98AG31 / pathotype 3-4-7)</name>
    <name type="common">Poplar leaf rust fungus</name>
    <dbReference type="NCBI Taxonomy" id="747676"/>
    <lineage>
        <taxon>Eukaryota</taxon>
        <taxon>Fungi</taxon>
        <taxon>Dikarya</taxon>
        <taxon>Basidiomycota</taxon>
        <taxon>Pucciniomycotina</taxon>
        <taxon>Pucciniomycetes</taxon>
        <taxon>Pucciniales</taxon>
        <taxon>Melampsoraceae</taxon>
        <taxon>Melampsora</taxon>
    </lineage>
</organism>
<evidence type="ECO:0000313" key="2">
    <source>
        <dbReference type="Proteomes" id="UP000001072"/>
    </source>
</evidence>
<dbReference type="InParanoid" id="F4R4Q3"/>